<dbReference type="Gene3D" id="1.25.40.10">
    <property type="entry name" value="Tetratricopeptide repeat domain"/>
    <property type="match status" value="2"/>
</dbReference>
<name>V5F1N2_KALBG</name>
<dbReference type="InterPro" id="IPR011990">
    <property type="entry name" value="TPR-like_helical_dom_sf"/>
</dbReference>
<sequence length="804" mass="89494">MGDTFTNQPEFFEVELGESLLSRNETLASFRELGPPDLVHVIKSTGSSARSRDIGSYHYVSGVDASSSAALAAYINSLTYELDQNTSFFSSKAAYKLKSGAYCCFNAFSRVDVRVEVRIPGSVDAYVVDLRGERHETTPEIWQEVYLSALLRSILYADDANYRLAGYRKLDPISSPDAEYRFLQAAENLFFKGWQLGSDPEIQVATVVSNHLTAGILKYFGEASRYEQAVNLFEKLWAREPEVAALVAQSYLGMNEEIKAVQVMHTAIKETPQSYALLHAQVDFLRSKGKFEWALKVAKQAVNCAPSEFVTWAKLTECYIDLEQWESALYTLNSCPMFTYNERDLHRMPTPARSHLPVKTFITESGLVDEESARDNEADVALLRLPAPALRGTFAKAYALLGRLVSSIGWDELLRYRSEVFVMEEEYRAQKAAATQPEDDDASTRGVAPIDSPAIASSTPPQPSSFSAGATGLDTEADDADDRSDDSSEVQPANNGAAKSQLGINTAANASSQSIPTIKISTDSDHEREKQELEDYMKTMNQPSGQQDDAAEDEAKRPSIQIDPPPLEKPAQASAGHGRTDSTSTAVPGDLSATSHHSTAANGKPGPIVNGEHDASIAMAEARQKEKNAGFSFRDKRLCERWLDNLFMVLYEDLRVYTIWRAEIAHFRTQNLAYRKTGTEWEILGELALRLLHKDEARDAFQRCVDVKFSAKAYLRLLELYTEARDVQRSLWTAIRLTAYHHRWYMEGSFPGAVATSLFKLIKTEGLAKVSYTLVSMSPPQAILKLMQNYFAYATAFKVPGYDF</sequence>
<dbReference type="PANTHER" id="PTHR31975">
    <property type="entry name" value="BUD SITE SELECTION PROTEIN 7-RELATED"/>
    <property type="match status" value="1"/>
</dbReference>
<feature type="compositionally biased region" description="Polar residues" evidence="1">
    <location>
        <begin position="581"/>
        <end position="601"/>
    </location>
</feature>
<evidence type="ECO:0000313" key="3">
    <source>
        <dbReference type="Proteomes" id="UP000019377"/>
    </source>
</evidence>
<dbReference type="InterPro" id="IPR015374">
    <property type="entry name" value="ChAPs"/>
</dbReference>
<feature type="compositionally biased region" description="Polar residues" evidence="1">
    <location>
        <begin position="455"/>
        <end position="468"/>
    </location>
</feature>
<feature type="region of interest" description="Disordered" evidence="1">
    <location>
        <begin position="432"/>
        <end position="611"/>
    </location>
</feature>
<feature type="compositionally biased region" description="Acidic residues" evidence="1">
    <location>
        <begin position="475"/>
        <end position="488"/>
    </location>
</feature>
<dbReference type="STRING" id="1365824.V5F1N2"/>
<dbReference type="EMBL" id="KI545854">
    <property type="protein sequence ID" value="EST09214.1"/>
    <property type="molecule type" value="Genomic_DNA"/>
</dbReference>
<dbReference type="GeneID" id="27417035"/>
<feature type="compositionally biased region" description="Polar residues" evidence="1">
    <location>
        <begin position="489"/>
        <end position="521"/>
    </location>
</feature>
<dbReference type="OrthoDB" id="434695at2759"/>
<dbReference type="Proteomes" id="UP000019377">
    <property type="component" value="Unassembled WGS sequence"/>
</dbReference>
<dbReference type="GO" id="GO:0006893">
    <property type="term" value="P:Golgi to plasma membrane transport"/>
    <property type="evidence" value="ECO:0007669"/>
    <property type="project" value="UniProtKB-ARBA"/>
</dbReference>
<dbReference type="SUPFAM" id="SSF48452">
    <property type="entry name" value="TPR-like"/>
    <property type="match status" value="1"/>
</dbReference>
<evidence type="ECO:0000313" key="2">
    <source>
        <dbReference type="EMBL" id="EST09214.1"/>
    </source>
</evidence>
<reference evidence="3" key="1">
    <citation type="journal article" date="2013" name="Genome Announc.">
        <title>Draft genome sequence of Pseudozyma brasiliensis sp. nov. strain GHG001, a high producer of endo-1,4-xylanase isolated from an insect pest of sugarcane.</title>
        <authorList>
            <person name="Oliveira J.V.D.C."/>
            <person name="dos Santos R.A.C."/>
            <person name="Borges T.A."/>
            <person name="Riano-Pachon D.M."/>
            <person name="Goldman G.H."/>
        </authorList>
    </citation>
    <scope>NUCLEOTIDE SEQUENCE [LARGE SCALE GENOMIC DNA]</scope>
    <source>
        <strain evidence="3">GHG001</strain>
    </source>
</reference>
<proteinExistence type="predicted"/>
<dbReference type="FunFam" id="1.25.40.10:FF:000146">
    <property type="entry name" value="Clathrin-coated vesiclec protein (Bud7)"/>
    <property type="match status" value="1"/>
</dbReference>
<protein>
    <submittedName>
        <fullName evidence="2">Uncharacterized protein</fullName>
    </submittedName>
</protein>
<dbReference type="RefSeq" id="XP_016294203.1">
    <property type="nucleotide sequence ID" value="XM_016434431.1"/>
</dbReference>
<accession>V5F1N2</accession>
<dbReference type="AlphaFoldDB" id="V5F1N2"/>
<dbReference type="GO" id="GO:0034044">
    <property type="term" value="C:exomer complex"/>
    <property type="evidence" value="ECO:0007669"/>
    <property type="project" value="TreeGrafter"/>
</dbReference>
<feature type="compositionally biased region" description="Basic and acidic residues" evidence="1">
    <location>
        <begin position="522"/>
        <end position="537"/>
    </location>
</feature>
<dbReference type="HOGENOM" id="CLU_019711_0_0_1"/>
<dbReference type="FunFam" id="1.25.40.10:FF:000149">
    <property type="entry name" value="Clathrin-coated vesiclec protein (Bud7)"/>
    <property type="match status" value="1"/>
</dbReference>
<gene>
    <name evidence="2" type="ORF">PSEUBRA_SCAF12g01775</name>
</gene>
<dbReference type="PANTHER" id="PTHR31975:SF1">
    <property type="entry name" value="BUD SITE SELECTION PROTEIN 7-RELATED"/>
    <property type="match status" value="1"/>
</dbReference>
<dbReference type="Pfam" id="PF09295">
    <property type="entry name" value="ChAPs"/>
    <property type="match status" value="1"/>
</dbReference>
<organism evidence="2 3">
    <name type="scientific">Kalmanozyma brasiliensis (strain GHG001)</name>
    <name type="common">Yeast</name>
    <name type="synonym">Pseudozyma brasiliensis</name>
    <dbReference type="NCBI Taxonomy" id="1365824"/>
    <lineage>
        <taxon>Eukaryota</taxon>
        <taxon>Fungi</taxon>
        <taxon>Dikarya</taxon>
        <taxon>Basidiomycota</taxon>
        <taxon>Ustilaginomycotina</taxon>
        <taxon>Ustilaginomycetes</taxon>
        <taxon>Ustilaginales</taxon>
        <taxon>Ustilaginaceae</taxon>
        <taxon>Kalmanozyma</taxon>
    </lineage>
</organism>
<keyword evidence="3" id="KW-1185">Reference proteome</keyword>
<evidence type="ECO:0000256" key="1">
    <source>
        <dbReference type="SAM" id="MobiDB-lite"/>
    </source>
</evidence>
<dbReference type="OMA" id="IEAYQHC"/>
<dbReference type="eggNOG" id="ENOG502QSKI">
    <property type="taxonomic scope" value="Eukaryota"/>
</dbReference>